<dbReference type="Gene3D" id="3.30.65.10">
    <property type="entry name" value="Bacterial Topoisomerase I, domain 1"/>
    <property type="match status" value="1"/>
</dbReference>
<evidence type="ECO:0000256" key="6">
    <source>
        <dbReference type="ARBA" id="ARBA00022833"/>
    </source>
</evidence>
<evidence type="ECO:0000256" key="15">
    <source>
        <dbReference type="SAM" id="MobiDB-lite"/>
    </source>
</evidence>
<keyword evidence="5" id="KW-0863">Zinc-finger</keyword>
<feature type="compositionally biased region" description="Basic and acidic residues" evidence="15">
    <location>
        <begin position="162"/>
        <end position="182"/>
    </location>
</feature>
<feature type="region of interest" description="Disordered" evidence="15">
    <location>
        <begin position="219"/>
        <end position="277"/>
    </location>
</feature>
<feature type="region of interest" description="Disordered" evidence="15">
    <location>
        <begin position="162"/>
        <end position="190"/>
    </location>
</feature>
<keyword evidence="6" id="KW-0862">Zinc</keyword>
<dbReference type="InterPro" id="IPR013826">
    <property type="entry name" value="Topo_IA_cen_sub3"/>
</dbReference>
<dbReference type="InterPro" id="IPR034149">
    <property type="entry name" value="TOPRIM_TopoI"/>
</dbReference>
<dbReference type="CDD" id="cd03363">
    <property type="entry name" value="TOPRIM_TopoIA_TopoI"/>
    <property type="match status" value="1"/>
</dbReference>
<dbReference type="InterPro" id="IPR025589">
    <property type="entry name" value="Toprim_C_rpt"/>
</dbReference>
<dbReference type="Pfam" id="PF01396">
    <property type="entry name" value="Zn_ribbon_Top1"/>
    <property type="match status" value="1"/>
</dbReference>
<dbReference type="HAMAP" id="MF_00952">
    <property type="entry name" value="Topoisom_1_prok"/>
    <property type="match status" value="1"/>
</dbReference>
<evidence type="ECO:0000256" key="2">
    <source>
        <dbReference type="ARBA" id="ARBA00009446"/>
    </source>
</evidence>
<dbReference type="InterPro" id="IPR000380">
    <property type="entry name" value="Topo_IA"/>
</dbReference>
<dbReference type="Pfam" id="PF01751">
    <property type="entry name" value="Toprim"/>
    <property type="match status" value="1"/>
</dbReference>
<dbReference type="Gene3D" id="1.10.290.10">
    <property type="entry name" value="Topoisomerase I, domain 4"/>
    <property type="match status" value="1"/>
</dbReference>
<dbReference type="InterPro" id="IPR003602">
    <property type="entry name" value="Topo_IA_DNA-bd_dom"/>
</dbReference>
<evidence type="ECO:0000259" key="16">
    <source>
        <dbReference type="PROSITE" id="PS50880"/>
    </source>
</evidence>
<evidence type="ECO:0000256" key="9">
    <source>
        <dbReference type="ARBA" id="ARBA00023125"/>
    </source>
</evidence>
<evidence type="ECO:0000256" key="7">
    <source>
        <dbReference type="ARBA" id="ARBA00022842"/>
    </source>
</evidence>
<keyword evidence="7" id="KW-0460">Magnesium</keyword>
<comment type="similarity">
    <text evidence="2">Belongs to the type IA topoisomerase family.</text>
</comment>
<evidence type="ECO:0000256" key="3">
    <source>
        <dbReference type="ARBA" id="ARBA00012891"/>
    </source>
</evidence>
<evidence type="ECO:0000256" key="5">
    <source>
        <dbReference type="ARBA" id="ARBA00022771"/>
    </source>
</evidence>
<dbReference type="InterPro" id="IPR013497">
    <property type="entry name" value="Topo_IA_cen"/>
</dbReference>
<gene>
    <name evidence="18" type="ORF">HAX54_021535</name>
</gene>
<evidence type="ECO:0000313" key="18">
    <source>
        <dbReference type="EMBL" id="MCD7453592.1"/>
    </source>
</evidence>
<dbReference type="SMART" id="SM00493">
    <property type="entry name" value="TOPRIM"/>
    <property type="match status" value="1"/>
</dbReference>
<feature type="compositionally biased region" description="Polar residues" evidence="15">
    <location>
        <begin position="220"/>
        <end position="230"/>
    </location>
</feature>
<evidence type="ECO:0000256" key="14">
    <source>
        <dbReference type="ARBA" id="ARBA00032877"/>
    </source>
</evidence>
<evidence type="ECO:0000256" key="1">
    <source>
        <dbReference type="ARBA" id="ARBA00000213"/>
    </source>
</evidence>
<proteinExistence type="inferred from homology"/>
<dbReference type="InterPro" id="IPR006171">
    <property type="entry name" value="TOPRIM_dom"/>
</dbReference>
<dbReference type="PANTHER" id="PTHR42785:SF1">
    <property type="entry name" value="DNA TOPOISOMERASE"/>
    <property type="match status" value="1"/>
</dbReference>
<sequence length="1173" mass="131225">MALVQQLLTTASTSCRSVMLQNRTLHNYQANCLQCSTFTTVDRFETLSRKARICCGTRARQPRNLRVMSQQKIHLLRNYTNEPGSSSAFSILPLSKEGFASTPMPTIFSFRPFGGIGSRSYNSNGKMHFSRDARAIADKSTVGAKVVSDGNKTFFKNFKNHSERSKELAVHRRNAMSDKMPEKGTPNSKLSASKNVDLVISKDVVKVDEKDANLDISGLSLVNNGKSTSTGKEKAKKQSRSKKNKNVASDAVDQPKVFRTPRAKKSSPAKDEQSPAVSEIISPIHSSTVGPADSVLTKVDLTQGKRTFPRKRKSTKESNSLGELNEASVLPSDSKLVPDKSSDVSSKSKPPGQKKWPKLYPPTAKSVLVVESATKAKVIQGYLGDMFEVLPSYGHVRDLAARSGSVRPDDDFSMVWEVPSAAWTHLKSIKVALSGAQNLVLASDPDREGEAIAWHIIEMLLQQDALRDDINVARVVFNEITESSIKASLQSPREIDANLVHAYLARRALDYLIGFNISPLLWRKLPGCQSAGRVQSAALSLICDREMEIDGFKPQEYWTVLVEFKKNRNLDLANNFLSSHLTHFDSNKLSQFSVSSHTEAMEIEQKINASNFEVLSSKITKKQRNPPPPYITSTLQQDAANKLDFSSTYTMKLAQKLYEGIQLSDGQATGLITYIRTDGLHISDEATKDIQSYISERYGQNFASKNARKYFKKVKNAQEAHEAIRPTDIRRIPSKLVGVLDDDAIKLYKLIWSRTMACQMEPATMEQIQVDIGKPDQSIIFRCTSSKVQFPGYQAVYEDVETNSTRDNENGRDDRAEVFEALRNLTAGDPMYLGKVKLEQHHTQPPPRYSEGSLVKKLEELGIGRPSTYATTIKVLKDRNYITAKGRTLYPEFRGRMVSAFLSHYFTEVTDYSFTADMETELDNVSAGLTEWKGLLRDYWTRFSKYCEHTGNVHIHQVEKMLEKTFGDFLFASLPDESRTCPSCLQGTLIFKVSRFGAGYFIGCDQHPKCKYIAKTLYGEEDEDITSEDAKRNVEPPKLLGVNPSSNEKVLMKNGPYGYYVQLGEDKKGYVPKRASLSQVKDVSSVTLEDALELLRYPVTLGNHPDDGQPVVLKLAKFGFTIRHRRTIAPVPKNLKPNDITLEKALKLLLSKDVKRCGRPKRQPQVEEAVEAM</sequence>
<organism evidence="18 19">
    <name type="scientific">Datura stramonium</name>
    <name type="common">Jimsonweed</name>
    <name type="synonym">Common thornapple</name>
    <dbReference type="NCBI Taxonomy" id="4076"/>
    <lineage>
        <taxon>Eukaryota</taxon>
        <taxon>Viridiplantae</taxon>
        <taxon>Streptophyta</taxon>
        <taxon>Embryophyta</taxon>
        <taxon>Tracheophyta</taxon>
        <taxon>Spermatophyta</taxon>
        <taxon>Magnoliopsida</taxon>
        <taxon>eudicotyledons</taxon>
        <taxon>Gunneridae</taxon>
        <taxon>Pentapetalae</taxon>
        <taxon>asterids</taxon>
        <taxon>lamiids</taxon>
        <taxon>Solanales</taxon>
        <taxon>Solanaceae</taxon>
        <taxon>Solanoideae</taxon>
        <taxon>Datureae</taxon>
        <taxon>Datura</taxon>
    </lineage>
</organism>
<keyword evidence="10" id="KW-0413">Isomerase</keyword>
<dbReference type="Proteomes" id="UP000823775">
    <property type="component" value="Unassembled WGS sequence"/>
</dbReference>
<comment type="caution">
    <text evidence="18">The sequence shown here is derived from an EMBL/GenBank/DDBJ whole genome shotgun (WGS) entry which is preliminary data.</text>
</comment>
<dbReference type="Gene3D" id="2.70.20.10">
    <property type="entry name" value="Topoisomerase I, domain 3"/>
    <property type="match status" value="1"/>
</dbReference>
<dbReference type="PANTHER" id="PTHR42785">
    <property type="entry name" value="DNA TOPOISOMERASE, TYPE IA, CORE"/>
    <property type="match status" value="1"/>
</dbReference>
<dbReference type="PROSITE" id="PS52039">
    <property type="entry name" value="TOPO_IA_2"/>
    <property type="match status" value="1"/>
</dbReference>
<dbReference type="PROSITE" id="PS50880">
    <property type="entry name" value="TOPRIM"/>
    <property type="match status" value="1"/>
</dbReference>
<dbReference type="CDD" id="cd00186">
    <property type="entry name" value="TOP1Ac"/>
    <property type="match status" value="1"/>
</dbReference>
<dbReference type="InterPro" id="IPR003601">
    <property type="entry name" value="Topo_IA_2"/>
</dbReference>
<dbReference type="Gene3D" id="1.10.460.10">
    <property type="entry name" value="Topoisomerase I, domain 2"/>
    <property type="match status" value="1"/>
</dbReference>
<keyword evidence="8" id="KW-0799">Topoisomerase</keyword>
<accession>A0ABS8S466</accession>
<dbReference type="Pfam" id="PF13368">
    <property type="entry name" value="Toprim_C_rpt"/>
    <property type="match status" value="2"/>
</dbReference>
<evidence type="ECO:0000259" key="17">
    <source>
        <dbReference type="PROSITE" id="PS52039"/>
    </source>
</evidence>
<feature type="compositionally biased region" description="Basic residues" evidence="15">
    <location>
        <begin position="234"/>
        <end position="245"/>
    </location>
</feature>
<protein>
    <recommendedName>
        <fullName evidence="3">DNA topoisomerase</fullName>
        <ecNumber evidence="3">5.6.2.1</ecNumber>
    </recommendedName>
    <alternativeName>
        <fullName evidence="14">Omega-protein</fullName>
    </alternativeName>
    <alternativeName>
        <fullName evidence="13">Relaxing enzyme</fullName>
    </alternativeName>
    <alternativeName>
        <fullName evidence="11">Swivelase</fullName>
    </alternativeName>
    <alternativeName>
        <fullName evidence="12">Untwisting enzyme</fullName>
    </alternativeName>
</protein>
<name>A0ABS8S466_DATST</name>
<keyword evidence="19" id="KW-1185">Reference proteome</keyword>
<dbReference type="NCBIfam" id="TIGR01051">
    <property type="entry name" value="topA_bact"/>
    <property type="match status" value="1"/>
</dbReference>
<dbReference type="Gene3D" id="3.40.50.140">
    <property type="match status" value="1"/>
</dbReference>
<dbReference type="PROSITE" id="PS00396">
    <property type="entry name" value="TOPO_IA_1"/>
    <property type="match status" value="1"/>
</dbReference>
<keyword evidence="9" id="KW-0238">DNA-binding</keyword>
<comment type="catalytic activity">
    <reaction evidence="1">
        <text>ATP-independent breakage of single-stranded DNA, followed by passage and rejoining.</text>
        <dbReference type="EC" id="5.6.2.1"/>
    </reaction>
</comment>
<dbReference type="SUPFAM" id="SSF56712">
    <property type="entry name" value="Prokaryotic type I DNA topoisomerase"/>
    <property type="match status" value="1"/>
</dbReference>
<evidence type="ECO:0000256" key="10">
    <source>
        <dbReference type="ARBA" id="ARBA00023235"/>
    </source>
</evidence>
<dbReference type="SMART" id="SM00437">
    <property type="entry name" value="TOP1Ac"/>
    <property type="match status" value="1"/>
</dbReference>
<evidence type="ECO:0000256" key="11">
    <source>
        <dbReference type="ARBA" id="ARBA00030003"/>
    </source>
</evidence>
<dbReference type="InterPro" id="IPR028612">
    <property type="entry name" value="Topoisom_1_IA"/>
</dbReference>
<dbReference type="EC" id="5.6.2.1" evidence="3"/>
<keyword evidence="4" id="KW-0479">Metal-binding</keyword>
<evidence type="ECO:0000256" key="4">
    <source>
        <dbReference type="ARBA" id="ARBA00022723"/>
    </source>
</evidence>
<dbReference type="InterPro" id="IPR013825">
    <property type="entry name" value="Topo_IA_cen_sub2"/>
</dbReference>
<dbReference type="Pfam" id="PF01131">
    <property type="entry name" value="Topoisom_bac"/>
    <property type="match status" value="1"/>
</dbReference>
<feature type="domain" description="Toprim" evidence="16">
    <location>
        <begin position="365"/>
        <end position="480"/>
    </location>
</feature>
<dbReference type="InterPro" id="IPR013824">
    <property type="entry name" value="Topo_IA_cen_sub1"/>
</dbReference>
<evidence type="ECO:0000256" key="13">
    <source>
        <dbReference type="ARBA" id="ARBA00032235"/>
    </source>
</evidence>
<dbReference type="SMART" id="SM00436">
    <property type="entry name" value="TOP1Bc"/>
    <property type="match status" value="1"/>
</dbReference>
<dbReference type="EMBL" id="JACEIK010000259">
    <property type="protein sequence ID" value="MCD7453592.1"/>
    <property type="molecule type" value="Genomic_DNA"/>
</dbReference>
<evidence type="ECO:0000313" key="19">
    <source>
        <dbReference type="Proteomes" id="UP000823775"/>
    </source>
</evidence>
<feature type="region of interest" description="Disordered" evidence="15">
    <location>
        <begin position="306"/>
        <end position="358"/>
    </location>
</feature>
<reference evidence="18 19" key="1">
    <citation type="journal article" date="2021" name="BMC Genomics">
        <title>Datura genome reveals duplications of psychoactive alkaloid biosynthetic genes and high mutation rate following tissue culture.</title>
        <authorList>
            <person name="Rajewski A."/>
            <person name="Carter-House D."/>
            <person name="Stajich J."/>
            <person name="Litt A."/>
        </authorList>
    </citation>
    <scope>NUCLEOTIDE SEQUENCE [LARGE SCALE GENOMIC DNA]</scope>
    <source>
        <strain evidence="18">AR-01</strain>
    </source>
</reference>
<dbReference type="InterPro" id="IPR023406">
    <property type="entry name" value="Topo_IA_AS"/>
</dbReference>
<evidence type="ECO:0000256" key="8">
    <source>
        <dbReference type="ARBA" id="ARBA00023029"/>
    </source>
</evidence>
<dbReference type="InterPro" id="IPR013498">
    <property type="entry name" value="Topo_IA_Znf"/>
</dbReference>
<dbReference type="InterPro" id="IPR005733">
    <property type="entry name" value="TopoI_bac-type"/>
</dbReference>
<evidence type="ECO:0000256" key="12">
    <source>
        <dbReference type="ARBA" id="ARBA00031985"/>
    </source>
</evidence>
<dbReference type="InterPro" id="IPR023405">
    <property type="entry name" value="Topo_IA_core_domain"/>
</dbReference>
<dbReference type="PRINTS" id="PR00417">
    <property type="entry name" value="PRTPISMRASEI"/>
</dbReference>
<feature type="domain" description="Topo IA-type catalytic" evidence="17">
    <location>
        <begin position="496"/>
        <end position="947"/>
    </location>
</feature>